<sequence length="76" mass="8907">MDYKEALKHKNESLKNADETVLKQYHLVIAPANTDESKKFIDDFLENPEKFDDESCKKYSSDGLFEVISFKKDEEE</sequence>
<evidence type="ECO:0000313" key="2">
    <source>
        <dbReference type="Proteomes" id="UP001596550"/>
    </source>
</evidence>
<dbReference type="EMBL" id="JBHTCR010000002">
    <property type="protein sequence ID" value="MFC7346048.1"/>
    <property type="molecule type" value="Genomic_DNA"/>
</dbReference>
<dbReference type="Proteomes" id="UP001596550">
    <property type="component" value="Unassembled WGS sequence"/>
</dbReference>
<protein>
    <submittedName>
        <fullName evidence="1">Uncharacterized protein</fullName>
    </submittedName>
</protein>
<evidence type="ECO:0000313" key="1">
    <source>
        <dbReference type="EMBL" id="MFC7346048.1"/>
    </source>
</evidence>
<reference evidence="2" key="1">
    <citation type="journal article" date="2019" name="Int. J. Syst. Evol. Microbiol.">
        <title>The Global Catalogue of Microorganisms (GCM) 10K type strain sequencing project: providing services to taxonomists for standard genome sequencing and annotation.</title>
        <authorList>
            <consortium name="The Broad Institute Genomics Platform"/>
            <consortium name="The Broad Institute Genome Sequencing Center for Infectious Disease"/>
            <person name="Wu L."/>
            <person name="Ma J."/>
        </authorList>
    </citation>
    <scope>NUCLEOTIDE SEQUENCE [LARGE SCALE GENOMIC DNA]</scope>
    <source>
        <strain evidence="2">CCUG 54781</strain>
    </source>
</reference>
<proteinExistence type="predicted"/>
<keyword evidence="2" id="KW-1185">Reference proteome</keyword>
<comment type="caution">
    <text evidence="1">The sequence shown here is derived from an EMBL/GenBank/DDBJ whole genome shotgun (WGS) entry which is preliminary data.</text>
</comment>
<organism evidence="1 2">
    <name type="scientific">Chryseobacterium zhengzhouense</name>
    <dbReference type="NCBI Taxonomy" id="1636086"/>
    <lineage>
        <taxon>Bacteria</taxon>
        <taxon>Pseudomonadati</taxon>
        <taxon>Bacteroidota</taxon>
        <taxon>Flavobacteriia</taxon>
        <taxon>Flavobacteriales</taxon>
        <taxon>Weeksellaceae</taxon>
        <taxon>Chryseobacterium group</taxon>
        <taxon>Chryseobacterium</taxon>
    </lineage>
</organism>
<accession>A0ABW2LXP9</accession>
<name>A0ABW2LXP9_9FLAO</name>
<gene>
    <name evidence="1" type="ORF">ACFQO9_04860</name>
</gene>
<dbReference type="RefSeq" id="WP_378174614.1">
    <property type="nucleotide sequence ID" value="NZ_JBHTCR010000002.1"/>
</dbReference>